<evidence type="ECO:0008006" key="9">
    <source>
        <dbReference type="Google" id="ProtNLM"/>
    </source>
</evidence>
<evidence type="ECO:0000259" key="3">
    <source>
        <dbReference type="Pfam" id="PF07626"/>
    </source>
</evidence>
<reference evidence="8" key="1">
    <citation type="submission" date="2018-05" db="EMBL/GenBank/DDBJ databases">
        <authorList>
            <person name="Lanie J.A."/>
            <person name="Ng W.-L."/>
            <person name="Kazmierczak K.M."/>
            <person name="Andrzejewski T.M."/>
            <person name="Davidsen T.M."/>
            <person name="Wayne K.J."/>
            <person name="Tettelin H."/>
            <person name="Glass J.I."/>
            <person name="Rusch D."/>
            <person name="Podicherti R."/>
            <person name="Tsui H.-C.T."/>
            <person name="Winkler M.E."/>
        </authorList>
    </citation>
    <scope>NUCLEOTIDE SEQUENCE</scope>
</reference>
<dbReference type="InterPro" id="IPR011478">
    <property type="entry name" value="DUF1585"/>
</dbReference>
<evidence type="ECO:0000259" key="4">
    <source>
        <dbReference type="Pfam" id="PF07627"/>
    </source>
</evidence>
<evidence type="ECO:0000259" key="2">
    <source>
        <dbReference type="Pfam" id="PF07624"/>
    </source>
</evidence>
<feature type="domain" description="DUF1587" evidence="3">
    <location>
        <begin position="130"/>
        <end position="191"/>
    </location>
</feature>
<evidence type="ECO:0000256" key="1">
    <source>
        <dbReference type="SAM" id="MobiDB-lite"/>
    </source>
</evidence>
<dbReference type="InterPro" id="IPR013039">
    <property type="entry name" value="DUF1588"/>
</dbReference>
<accession>A0A381Y213</accession>
<sequence length="804" mass="88733">MTARGFVAGVGLVLLAGGSGRVGQAQEPNPVAGAPTRALLDEYCVACHNDQSRQAGLTLESVDLTQIGRLQSEVAVWEKVVHKLRARAMPPPGRPRPDEAVYGEIARSLETALDVAAAAAPNPGQPPVHRLNRVEYRNAVRDLLALEVDETELLPPDESGYGFDNIADILAVSPALLDRYMVAAEKISSVALGDASAIRPVVERHSVPYTKWQDGRMSELLPFGSRGGLAVRHHFPLDGEYEIKLVLQRAYGNHIRGLGEPNDIELRLDRRRLAQFTVGGGGQRAPWDAVSRPTYYEQSADEGLELRVRVEAGTRLLSAAFLDRKAVAEGELDAHPGVSSLAYSRDRNAAMALDAIEVRGPYSARTPEDSPSRRQVFVCHPRQGIDETVCADQILSNLARRAFRRPVSDEDVLPLRTLYEEGRRDGGFEEGIQFALRGILIDPEFLFRVERDPEGIAPGIAFALSDLELASRLSFFLWSSIPDAELLEVASRGELRASGTLKSQVVRMLRDSRSDALIENFFGQWLLLRNIGSVAPDPDAFLDFDENLRHAMERETALFVESQVRDDRSLLDLLRADYTFMNERLARHYGVPKIYGNHFRRVSVVGTGRSGLLGQGSILTATSYPNRTSPTKRGLWVLENLLGAPPPPPPPDVPGLPDAEHPDTGRSMSMRERMEVHRTSPVCASCHMRMDPLGFSLENFDGIGTWRTVEEGTSVDASATMPDGTIIDGPVGLRDLLLAEEERFAETVAEKLLTYALGRGVEYYDRPAVREISRKAASSDYRWSALIQGIVESTPFQMRRSREP</sequence>
<organism evidence="8">
    <name type="scientific">marine metagenome</name>
    <dbReference type="NCBI Taxonomy" id="408172"/>
    <lineage>
        <taxon>unclassified sequences</taxon>
        <taxon>metagenomes</taxon>
        <taxon>ecological metagenomes</taxon>
    </lineage>
</organism>
<proteinExistence type="predicted"/>
<protein>
    <recommendedName>
        <fullName evidence="9">Cytochrome c domain-containing protein</fullName>
    </recommendedName>
</protein>
<dbReference type="InterPro" id="IPR013043">
    <property type="entry name" value="DUF1595"/>
</dbReference>
<feature type="domain" description="DUF1588" evidence="4">
    <location>
        <begin position="609"/>
        <end position="709"/>
    </location>
</feature>
<evidence type="ECO:0000259" key="5">
    <source>
        <dbReference type="Pfam" id="PF07631"/>
    </source>
</evidence>
<feature type="domain" description="DUF1592" evidence="5">
    <location>
        <begin position="464"/>
        <end position="591"/>
    </location>
</feature>
<dbReference type="Pfam" id="PF07624">
    <property type="entry name" value="PSD2"/>
    <property type="match status" value="1"/>
</dbReference>
<name>A0A381Y213_9ZZZZ</name>
<feature type="compositionally biased region" description="Pro residues" evidence="1">
    <location>
        <begin position="644"/>
        <end position="654"/>
    </location>
</feature>
<dbReference type="InterPro" id="IPR013042">
    <property type="entry name" value="DUF1592"/>
</dbReference>
<dbReference type="Pfam" id="PF07637">
    <property type="entry name" value="PSD5"/>
    <property type="match status" value="1"/>
</dbReference>
<evidence type="ECO:0000313" key="8">
    <source>
        <dbReference type="EMBL" id="SVA71126.1"/>
    </source>
</evidence>
<feature type="domain" description="Cytochrome C Planctomycete-type" evidence="6">
    <location>
        <begin position="44"/>
        <end position="93"/>
    </location>
</feature>
<dbReference type="AlphaFoldDB" id="A0A381Y213"/>
<feature type="region of interest" description="Disordered" evidence="1">
    <location>
        <begin position="642"/>
        <end position="665"/>
    </location>
</feature>
<evidence type="ECO:0000259" key="7">
    <source>
        <dbReference type="Pfam" id="PF07637"/>
    </source>
</evidence>
<dbReference type="Pfam" id="PF07631">
    <property type="entry name" value="PSD4"/>
    <property type="match status" value="1"/>
</dbReference>
<gene>
    <name evidence="8" type="ORF">METZ01_LOCUS123980</name>
</gene>
<dbReference type="InterPro" id="IPR011429">
    <property type="entry name" value="Cyt_c_Planctomycete-type"/>
</dbReference>
<dbReference type="EMBL" id="UINC01017226">
    <property type="protein sequence ID" value="SVA71126.1"/>
    <property type="molecule type" value="Genomic_DNA"/>
</dbReference>
<dbReference type="Pfam" id="PF07626">
    <property type="entry name" value="PSD3"/>
    <property type="match status" value="1"/>
</dbReference>
<evidence type="ECO:0000259" key="6">
    <source>
        <dbReference type="Pfam" id="PF07635"/>
    </source>
</evidence>
<feature type="domain" description="DUF1595" evidence="7">
    <location>
        <begin position="390"/>
        <end position="450"/>
    </location>
</feature>
<dbReference type="Pfam" id="PF07635">
    <property type="entry name" value="PSCyt1"/>
    <property type="match status" value="1"/>
</dbReference>
<feature type="domain" description="DUF1585" evidence="2">
    <location>
        <begin position="723"/>
        <end position="796"/>
    </location>
</feature>
<dbReference type="InterPro" id="IPR013036">
    <property type="entry name" value="DUF1587"/>
</dbReference>
<dbReference type="Pfam" id="PF07627">
    <property type="entry name" value="PSCyt3"/>
    <property type="match status" value="1"/>
</dbReference>